<evidence type="ECO:0000313" key="4">
    <source>
        <dbReference type="EMBL" id="NEU69911.1"/>
    </source>
</evidence>
<evidence type="ECO:0000259" key="3">
    <source>
        <dbReference type="Pfam" id="PF02397"/>
    </source>
</evidence>
<keyword evidence="2" id="KW-0472">Membrane</keyword>
<feature type="domain" description="Bacterial sugar transferase" evidence="3">
    <location>
        <begin position="26"/>
        <end position="211"/>
    </location>
</feature>
<dbReference type="PANTHER" id="PTHR30576">
    <property type="entry name" value="COLANIC BIOSYNTHESIS UDP-GLUCOSE LIPID CARRIER TRANSFERASE"/>
    <property type="match status" value="1"/>
</dbReference>
<sequence>MVLDPLPIKARVKPPFVVGSAAHTGKRAFDLVVASLVTLLLLSWLIPLISLAIVLTSRGPALFMQTRSGQHGRHFTCFKFRTMHWSDGNDPFRQASRNDTRVTPIGRLLRRTNIDELPQFLNVLLGHMSIVGPRPHPIQLDAEFWFSMPDYPSRYQVRPGITGLAQARGCRGETSSPLKMKHRLLYDRFYIRKASVLLDFSICLRTLVTMLTGNTDAF</sequence>
<accession>A0A6M0IRB5</accession>
<organism evidence="4 5">
    <name type="scientific">Spirosoma agri</name>
    <dbReference type="NCBI Taxonomy" id="1987381"/>
    <lineage>
        <taxon>Bacteria</taxon>
        <taxon>Pseudomonadati</taxon>
        <taxon>Bacteroidota</taxon>
        <taxon>Cytophagia</taxon>
        <taxon>Cytophagales</taxon>
        <taxon>Cytophagaceae</taxon>
        <taxon>Spirosoma</taxon>
    </lineage>
</organism>
<feature type="transmembrane region" description="Helical" evidence="2">
    <location>
        <begin position="31"/>
        <end position="55"/>
    </location>
</feature>
<keyword evidence="2" id="KW-0812">Transmembrane</keyword>
<protein>
    <submittedName>
        <fullName evidence="4">Sugar transferase</fullName>
    </submittedName>
</protein>
<dbReference type="Pfam" id="PF02397">
    <property type="entry name" value="Bac_transf"/>
    <property type="match status" value="1"/>
</dbReference>
<gene>
    <name evidence="4" type="ORF">GK091_23730</name>
</gene>
<evidence type="ECO:0000313" key="5">
    <source>
        <dbReference type="Proteomes" id="UP000477386"/>
    </source>
</evidence>
<keyword evidence="4" id="KW-0808">Transferase</keyword>
<name>A0A6M0IRB5_9BACT</name>
<dbReference type="InterPro" id="IPR003362">
    <property type="entry name" value="Bact_transf"/>
</dbReference>
<comment type="caution">
    <text evidence="4">The sequence shown here is derived from an EMBL/GenBank/DDBJ whole genome shotgun (WGS) entry which is preliminary data.</text>
</comment>
<evidence type="ECO:0000256" key="1">
    <source>
        <dbReference type="ARBA" id="ARBA00006464"/>
    </source>
</evidence>
<dbReference type="EMBL" id="JAAGNZ010000002">
    <property type="protein sequence ID" value="NEU69911.1"/>
    <property type="molecule type" value="Genomic_DNA"/>
</dbReference>
<proteinExistence type="inferred from homology"/>
<evidence type="ECO:0000256" key="2">
    <source>
        <dbReference type="SAM" id="Phobius"/>
    </source>
</evidence>
<dbReference type="AlphaFoldDB" id="A0A6M0IRB5"/>
<dbReference type="Proteomes" id="UP000477386">
    <property type="component" value="Unassembled WGS sequence"/>
</dbReference>
<dbReference type="GO" id="GO:0016780">
    <property type="term" value="F:phosphotransferase activity, for other substituted phosphate groups"/>
    <property type="evidence" value="ECO:0007669"/>
    <property type="project" value="TreeGrafter"/>
</dbReference>
<keyword evidence="5" id="KW-1185">Reference proteome</keyword>
<comment type="similarity">
    <text evidence="1">Belongs to the bacterial sugar transferase family.</text>
</comment>
<dbReference type="RefSeq" id="WP_164042690.1">
    <property type="nucleotide sequence ID" value="NZ_JAAGNZ010000002.1"/>
</dbReference>
<reference evidence="4 5" key="1">
    <citation type="submission" date="2020-02" db="EMBL/GenBank/DDBJ databases">
        <title>Draft genome sequence of two Spirosoma agri KCTC 52727 and Spirosoma terrae KCTC 52035.</title>
        <authorList>
            <person name="Rojas J."/>
            <person name="Ambika Manirajan B."/>
            <person name="Ratering S."/>
            <person name="Suarez C."/>
            <person name="Schnell S."/>
        </authorList>
    </citation>
    <scope>NUCLEOTIDE SEQUENCE [LARGE SCALE GENOMIC DNA]</scope>
    <source>
        <strain evidence="4 5">KCTC 52727</strain>
    </source>
</reference>
<dbReference type="PANTHER" id="PTHR30576:SF0">
    <property type="entry name" value="UNDECAPRENYL-PHOSPHATE N-ACETYLGALACTOSAMINYL 1-PHOSPHATE TRANSFERASE-RELATED"/>
    <property type="match status" value="1"/>
</dbReference>
<keyword evidence="2" id="KW-1133">Transmembrane helix</keyword>